<evidence type="ECO:0000256" key="4">
    <source>
        <dbReference type="ARBA" id="ARBA00022741"/>
    </source>
</evidence>
<keyword evidence="8" id="KW-1185">Reference proteome</keyword>
<dbReference type="CDD" id="cd03293">
    <property type="entry name" value="ABC_NrtD_SsuB_transporters"/>
    <property type="match status" value="1"/>
</dbReference>
<evidence type="ECO:0000313" key="7">
    <source>
        <dbReference type="EMBL" id="NEZ58857.1"/>
    </source>
</evidence>
<dbReference type="SMART" id="SM00382">
    <property type="entry name" value="AAA"/>
    <property type="match status" value="1"/>
</dbReference>
<dbReference type="GO" id="GO:0005524">
    <property type="term" value="F:ATP binding"/>
    <property type="evidence" value="ECO:0007669"/>
    <property type="project" value="UniProtKB-KW"/>
</dbReference>
<dbReference type="GO" id="GO:0005886">
    <property type="term" value="C:plasma membrane"/>
    <property type="evidence" value="ECO:0007669"/>
    <property type="project" value="UniProtKB-SubCell"/>
</dbReference>
<evidence type="ECO:0000256" key="5">
    <source>
        <dbReference type="ARBA" id="ARBA00022840"/>
    </source>
</evidence>
<proteinExistence type="inferred from homology"/>
<dbReference type="InterPro" id="IPR050166">
    <property type="entry name" value="ABC_transporter_ATP-bind"/>
</dbReference>
<reference evidence="7 8" key="1">
    <citation type="journal article" date="2020" name="Microb. Ecol.">
        <title>Ecogenomics of the Marine Benthic Filamentous Cyanobacterium Adonisia.</title>
        <authorList>
            <person name="Walter J.M."/>
            <person name="Coutinho F.H."/>
            <person name="Leomil L."/>
            <person name="Hargreaves P.I."/>
            <person name="Campeao M.E."/>
            <person name="Vieira V.V."/>
            <person name="Silva B.S."/>
            <person name="Fistarol G.O."/>
            <person name="Salomon P.S."/>
            <person name="Sawabe T."/>
            <person name="Mino S."/>
            <person name="Hosokawa M."/>
            <person name="Miyashita H."/>
            <person name="Maruyama F."/>
            <person name="van Verk M.C."/>
            <person name="Dutilh B.E."/>
            <person name="Thompson C.C."/>
            <person name="Thompson F.L."/>
        </authorList>
    </citation>
    <scope>NUCLEOTIDE SEQUENCE [LARGE SCALE GENOMIC DNA]</scope>
    <source>
        <strain evidence="7 8">CCMR0081</strain>
    </source>
</reference>
<dbReference type="Gene3D" id="3.40.50.300">
    <property type="entry name" value="P-loop containing nucleotide triphosphate hydrolases"/>
    <property type="match status" value="1"/>
</dbReference>
<comment type="caution">
    <text evidence="7">The sequence shown here is derived from an EMBL/GenBank/DDBJ whole genome shotgun (WGS) entry which is preliminary data.</text>
</comment>
<dbReference type="InterPro" id="IPR003593">
    <property type="entry name" value="AAA+_ATPase"/>
</dbReference>
<dbReference type="InterPro" id="IPR027417">
    <property type="entry name" value="P-loop_NTPase"/>
</dbReference>
<gene>
    <name evidence="7" type="ORF">DXZ20_25090</name>
</gene>
<dbReference type="AlphaFoldDB" id="A0A6M0RRH1"/>
<dbReference type="PANTHER" id="PTHR42788:SF13">
    <property type="entry name" value="ALIPHATIC SULFONATES IMPORT ATP-BINDING PROTEIN SSUB"/>
    <property type="match status" value="1"/>
</dbReference>
<feature type="domain" description="ABC transporter" evidence="6">
    <location>
        <begin position="27"/>
        <end position="255"/>
    </location>
</feature>
<dbReference type="InterPro" id="IPR003439">
    <property type="entry name" value="ABC_transporter-like_ATP-bd"/>
</dbReference>
<dbReference type="Proteomes" id="UP000481033">
    <property type="component" value="Unassembled WGS sequence"/>
</dbReference>
<organism evidence="7 8">
    <name type="scientific">Adonisia turfae CCMR0081</name>
    <dbReference type="NCBI Taxonomy" id="2292702"/>
    <lineage>
        <taxon>Bacteria</taxon>
        <taxon>Bacillati</taxon>
        <taxon>Cyanobacteriota</taxon>
        <taxon>Adonisia</taxon>
        <taxon>Adonisia turfae</taxon>
    </lineage>
</organism>
<sequence length="273" mass="30383">MSQSPVHATVSSREQHGQLEGTQAEIVALDAVSFGYSRKRLVLQDLNLGIQQGEFLTLLGPSGCGKSTILNLIAGFYKPLAGTVSHGGEEVKGPSARRGVVFQSNALFDWMTVEQNIGFGFRFQSLSKYEKRHRVATIINLVGLRGNERKYPYQLSGGMRQRVAVARSMVVQPEILLMDEPFAAVDVQTREGLQEELLKLHEQVAGAILFVTHSIEEAVFLSDRIVILDRNLGGIAHNIEIHLPEPRYTAMNRVSEAFNQYRTDLYLKMKAIS</sequence>
<dbReference type="PROSITE" id="PS00211">
    <property type="entry name" value="ABC_TRANSPORTER_1"/>
    <property type="match status" value="1"/>
</dbReference>
<name>A0A6M0RRH1_9CYAN</name>
<comment type="subcellular location">
    <subcellularLocation>
        <location evidence="1">Cell inner membrane</location>
        <topology evidence="1">Peripheral membrane protein</topology>
    </subcellularLocation>
</comment>
<dbReference type="Pfam" id="PF00005">
    <property type="entry name" value="ABC_tran"/>
    <property type="match status" value="1"/>
</dbReference>
<dbReference type="PANTHER" id="PTHR42788">
    <property type="entry name" value="TAURINE IMPORT ATP-BINDING PROTEIN-RELATED"/>
    <property type="match status" value="1"/>
</dbReference>
<accession>A0A6M0RRH1</accession>
<dbReference type="PROSITE" id="PS50893">
    <property type="entry name" value="ABC_TRANSPORTER_2"/>
    <property type="match status" value="1"/>
</dbReference>
<dbReference type="SUPFAM" id="SSF52540">
    <property type="entry name" value="P-loop containing nucleoside triphosphate hydrolases"/>
    <property type="match status" value="1"/>
</dbReference>
<evidence type="ECO:0000256" key="2">
    <source>
        <dbReference type="ARBA" id="ARBA00009440"/>
    </source>
</evidence>
<comment type="similarity">
    <text evidence="2">Belongs to the ABC transporter superfamily. Nitrate/nitrite/cyanate uptake transporter (NitT) (TC 3.A.1.16) family.</text>
</comment>
<keyword evidence="3" id="KW-0813">Transport</keyword>
<dbReference type="EMBL" id="QXHD01000004">
    <property type="protein sequence ID" value="NEZ58857.1"/>
    <property type="molecule type" value="Genomic_DNA"/>
</dbReference>
<keyword evidence="5 7" id="KW-0067">ATP-binding</keyword>
<dbReference type="InterPro" id="IPR017871">
    <property type="entry name" value="ABC_transporter-like_CS"/>
</dbReference>
<evidence type="ECO:0000313" key="8">
    <source>
        <dbReference type="Proteomes" id="UP000481033"/>
    </source>
</evidence>
<dbReference type="GO" id="GO:0016887">
    <property type="term" value="F:ATP hydrolysis activity"/>
    <property type="evidence" value="ECO:0007669"/>
    <property type="project" value="InterPro"/>
</dbReference>
<protein>
    <submittedName>
        <fullName evidence="7">ABC transporter ATP-binding protein</fullName>
    </submittedName>
</protein>
<dbReference type="RefSeq" id="WP_163668894.1">
    <property type="nucleotide sequence ID" value="NZ_QXHD01000004.1"/>
</dbReference>
<evidence type="ECO:0000256" key="3">
    <source>
        <dbReference type="ARBA" id="ARBA00022448"/>
    </source>
</evidence>
<keyword evidence="4" id="KW-0547">Nucleotide-binding</keyword>
<evidence type="ECO:0000256" key="1">
    <source>
        <dbReference type="ARBA" id="ARBA00004417"/>
    </source>
</evidence>
<evidence type="ECO:0000259" key="6">
    <source>
        <dbReference type="PROSITE" id="PS50893"/>
    </source>
</evidence>